<reference evidence="4" key="1">
    <citation type="journal article" date="2014" name="Int. J. Syst. Evol. Microbiol.">
        <title>Complete genome sequence of Corynebacterium casei LMG S-19264T (=DSM 44701T), isolated from a smear-ripened cheese.</title>
        <authorList>
            <consortium name="US DOE Joint Genome Institute (JGI-PGF)"/>
            <person name="Walter F."/>
            <person name="Albersmeier A."/>
            <person name="Kalinowski J."/>
            <person name="Ruckert C."/>
        </authorList>
    </citation>
    <scope>NUCLEOTIDE SEQUENCE</scope>
    <source>
        <strain evidence="4">CGMCC 1.3617</strain>
    </source>
</reference>
<evidence type="ECO:0000313" key="5">
    <source>
        <dbReference type="Proteomes" id="UP000661507"/>
    </source>
</evidence>
<keyword evidence="2" id="KW-0472">Membrane</keyword>
<organism evidence="4 5">
    <name type="scientific">Neoroseomonas lacus</name>
    <dbReference type="NCBI Taxonomy" id="287609"/>
    <lineage>
        <taxon>Bacteria</taxon>
        <taxon>Pseudomonadati</taxon>
        <taxon>Pseudomonadota</taxon>
        <taxon>Alphaproteobacteria</taxon>
        <taxon>Acetobacterales</taxon>
        <taxon>Acetobacteraceae</taxon>
        <taxon>Neoroseomonas</taxon>
    </lineage>
</organism>
<comment type="caution">
    <text evidence="4">The sequence shown here is derived from an EMBL/GenBank/DDBJ whole genome shotgun (WGS) entry which is preliminary data.</text>
</comment>
<dbReference type="InterPro" id="IPR027417">
    <property type="entry name" value="P-loop_NTPase"/>
</dbReference>
<name>A0A917NJF7_9PROT</name>
<gene>
    <name evidence="4" type="ORF">GCM10011320_06360</name>
</gene>
<dbReference type="InterPro" id="IPR049052">
    <property type="entry name" value="nSTAND1"/>
</dbReference>
<proteinExistence type="predicted"/>
<reference evidence="4" key="2">
    <citation type="submission" date="2020-09" db="EMBL/GenBank/DDBJ databases">
        <authorList>
            <person name="Sun Q."/>
            <person name="Zhou Y."/>
        </authorList>
    </citation>
    <scope>NUCLEOTIDE SEQUENCE</scope>
    <source>
        <strain evidence="4">CGMCC 1.3617</strain>
    </source>
</reference>
<sequence>MAILMSAPEAFSTQEAPPASGTRSVWPREPYKRLDFLEARDAALFSQRDREVHEVAGLVEDASTRILLLHGLSGVGKSSFLRAGLVPLLSMPDRDVPFFLLRKERGSGEPIFLRATDDPIGQLHAAVLDAAEGDRRIADDVRVHMRKELAVPDGPRDGLDRNVLAAGLTRAIAHMQRRLPGSLLLIVDQAEEVLTLGQSRDPQDRAAAFFAWLEEIVRERLDIRLIITLRTEYVGQFGARLSMQPTRTVTAAVNARAGLEDYLLNPLNDENRLVDIILRPTQQEAVDAYPPPFETYHFTFEPGLAEHIARDCLNQARGTSALALVQVVCADLYDAARARVERRNGGAVVVTAADYRGRGVDVALDSYIDTGITHAVDLREPARISPDQLERWREVLSALVARDEGGAVRTQMLPRAALLDAAGQVRLGRDAVAVIDRMPGQRWRLLRRAPWQGDGDAGLSLGHDVIAGALARWKEAEKPRREAKRSRRRARLAIVAALGVTILSVVGVGAWSILSTKQTMHRLTEAARLNNAELRLPLLLVAEAMNEARDAPFFVSPFISADREDARRVMVETLITSPVLGDTFAAVGYDRARRMVATLSREGRRQVIRVHAFGASRAPPVTVLDEAWLPPNDPPGQPPALGILAPSAGMPPLVVLYEDQVLRMWPLPIQPGGSTQSAAPTGELAATVVTWRGAGPRAPVPGARELLLPSDFIENPPFPPMGEVDGGRLHFLHWVMVGGRLERLRILRTSARAPQDGLPVIEPVHSENNRMAWETSGSYGGTRMPVIDEGCGGRYAFLGIPKGQPGTSATLNVYRGGFGTTQVIETPLSDAGSYDPTAPSAWSVAHTPDCRYLVVRDASASLRVIPVAEPDAPAGAGPLRRTLRRRITVPSQLAQVVPAGYSMAQPFLAAATASAADGAEMLRVAWLVPSGVAMIEAGFALGEQAELDPSRLLFADLPRGSGWGRLSFSEDGALLFVEARAGFADQAVQLRVFDLRSEARRRALQSRSDAELFALGCDTAATAGELGNQMTLVEQLAWLNERPIIKNGRSSARQPCPQAAR</sequence>
<dbReference type="Proteomes" id="UP000661507">
    <property type="component" value="Unassembled WGS sequence"/>
</dbReference>
<feature type="domain" description="Novel STAND NTPase 1" evidence="3">
    <location>
        <begin position="30"/>
        <end position="484"/>
    </location>
</feature>
<keyword evidence="2" id="KW-0812">Transmembrane</keyword>
<evidence type="ECO:0000256" key="2">
    <source>
        <dbReference type="SAM" id="Phobius"/>
    </source>
</evidence>
<evidence type="ECO:0000313" key="4">
    <source>
        <dbReference type="EMBL" id="GGJ02268.1"/>
    </source>
</evidence>
<feature type="region of interest" description="Disordered" evidence="1">
    <location>
        <begin position="1"/>
        <end position="24"/>
    </location>
</feature>
<evidence type="ECO:0000259" key="3">
    <source>
        <dbReference type="Pfam" id="PF20703"/>
    </source>
</evidence>
<dbReference type="AlphaFoldDB" id="A0A917NJF7"/>
<feature type="transmembrane region" description="Helical" evidence="2">
    <location>
        <begin position="490"/>
        <end position="514"/>
    </location>
</feature>
<keyword evidence="5" id="KW-1185">Reference proteome</keyword>
<evidence type="ECO:0000256" key="1">
    <source>
        <dbReference type="SAM" id="MobiDB-lite"/>
    </source>
</evidence>
<dbReference type="RefSeq" id="WP_188965437.1">
    <property type="nucleotide sequence ID" value="NZ_BMKW01000001.1"/>
</dbReference>
<protein>
    <recommendedName>
        <fullName evidence="3">Novel STAND NTPase 1 domain-containing protein</fullName>
    </recommendedName>
</protein>
<accession>A0A917NJF7</accession>
<dbReference type="EMBL" id="BMKW01000001">
    <property type="protein sequence ID" value="GGJ02268.1"/>
    <property type="molecule type" value="Genomic_DNA"/>
</dbReference>
<dbReference type="SUPFAM" id="SSF52540">
    <property type="entry name" value="P-loop containing nucleoside triphosphate hydrolases"/>
    <property type="match status" value="1"/>
</dbReference>
<keyword evidence="2" id="KW-1133">Transmembrane helix</keyword>
<dbReference type="Pfam" id="PF20703">
    <property type="entry name" value="nSTAND1"/>
    <property type="match status" value="1"/>
</dbReference>